<evidence type="ECO:0000256" key="6">
    <source>
        <dbReference type="ARBA" id="ARBA00022692"/>
    </source>
</evidence>
<dbReference type="AlphaFoldDB" id="A0A0G4JQL2"/>
<dbReference type="InterPro" id="IPR035906">
    <property type="entry name" value="MetI-like_sf"/>
</dbReference>
<dbReference type="Gene3D" id="1.10.3720.10">
    <property type="entry name" value="MetI-like"/>
    <property type="match status" value="1"/>
</dbReference>
<evidence type="ECO:0000256" key="5">
    <source>
        <dbReference type="ARBA" id="ARBA00022519"/>
    </source>
</evidence>
<evidence type="ECO:0000256" key="8">
    <source>
        <dbReference type="ARBA" id="ARBA00022989"/>
    </source>
</evidence>
<keyword evidence="5" id="KW-0997">Cell inner membrane</keyword>
<sequence length="232" mass="25992">MGTQLDFSVLTQGEYPHWILQGVITTVELTALAWVISLVVGTLLALIRMNNSRVGKMLVACYVEFHQNVPMLVQIFLWYFGIPTLFPEEVQAWTNTHNSEFLFAFIAVGLCMGAYISEDLRAGIRTIPRSQIEASRALGLGYVQAFRLVVFPQAVRVALPTLINHTVLLFKNTSLAMTVGVAELTYVAREIESQTFHTAEIYAVVTALYLLASLLIMFTGSVLEQRYRIKAR</sequence>
<evidence type="ECO:0000256" key="3">
    <source>
        <dbReference type="ARBA" id="ARBA00022448"/>
    </source>
</evidence>
<evidence type="ECO:0000256" key="1">
    <source>
        <dbReference type="ARBA" id="ARBA00004429"/>
    </source>
</evidence>
<evidence type="ECO:0000256" key="7">
    <source>
        <dbReference type="ARBA" id="ARBA00022970"/>
    </source>
</evidence>
<evidence type="ECO:0000313" key="13">
    <source>
        <dbReference type="Proteomes" id="UP000044377"/>
    </source>
</evidence>
<dbReference type="RefSeq" id="WP_048636067.1">
    <property type="nucleotide sequence ID" value="NZ_CGIG01000001.1"/>
</dbReference>
<dbReference type="NCBIfam" id="TIGR01726">
    <property type="entry name" value="HEQRo_perm_3TM"/>
    <property type="match status" value="1"/>
</dbReference>
<dbReference type="SUPFAM" id="SSF161098">
    <property type="entry name" value="MetI-like"/>
    <property type="match status" value="1"/>
</dbReference>
<dbReference type="PROSITE" id="PS50928">
    <property type="entry name" value="ABC_TM1"/>
    <property type="match status" value="1"/>
</dbReference>
<dbReference type="OrthoDB" id="6534575at2"/>
<evidence type="ECO:0000259" key="11">
    <source>
        <dbReference type="PROSITE" id="PS50928"/>
    </source>
</evidence>
<dbReference type="Proteomes" id="UP000044377">
    <property type="component" value="Unassembled WGS sequence"/>
</dbReference>
<dbReference type="PANTHER" id="PTHR30614">
    <property type="entry name" value="MEMBRANE COMPONENT OF AMINO ACID ABC TRANSPORTER"/>
    <property type="match status" value="1"/>
</dbReference>
<keyword evidence="13" id="KW-1185">Reference proteome</keyword>
<reference evidence="13" key="1">
    <citation type="submission" date="2015-01" db="EMBL/GenBank/DDBJ databases">
        <authorList>
            <person name="Paterson Steve"/>
        </authorList>
    </citation>
    <scope>NUCLEOTIDE SEQUENCE [LARGE SCALE GENOMIC DNA]</scope>
    <source>
        <strain evidence="13">OBR1</strain>
    </source>
</reference>
<proteinExistence type="inferred from homology"/>
<feature type="domain" description="ABC transmembrane type-1" evidence="11">
    <location>
        <begin position="23"/>
        <end position="217"/>
    </location>
</feature>
<dbReference type="CDD" id="cd06261">
    <property type="entry name" value="TM_PBP2"/>
    <property type="match status" value="1"/>
</dbReference>
<evidence type="ECO:0000256" key="4">
    <source>
        <dbReference type="ARBA" id="ARBA00022475"/>
    </source>
</evidence>
<dbReference type="GO" id="GO:0043190">
    <property type="term" value="C:ATP-binding cassette (ABC) transporter complex"/>
    <property type="evidence" value="ECO:0007669"/>
    <property type="project" value="InterPro"/>
</dbReference>
<feature type="transmembrane region" description="Helical" evidence="10">
    <location>
        <begin position="201"/>
        <end position="223"/>
    </location>
</feature>
<gene>
    <name evidence="12" type="ORF">BN1221_00616</name>
</gene>
<feature type="transmembrane region" description="Helical" evidence="10">
    <location>
        <begin position="137"/>
        <end position="159"/>
    </location>
</feature>
<evidence type="ECO:0000256" key="9">
    <source>
        <dbReference type="ARBA" id="ARBA00023136"/>
    </source>
</evidence>
<dbReference type="Pfam" id="PF00528">
    <property type="entry name" value="BPD_transp_1"/>
    <property type="match status" value="1"/>
</dbReference>
<keyword evidence="6 10" id="KW-0812">Transmembrane</keyword>
<evidence type="ECO:0000313" key="12">
    <source>
        <dbReference type="EMBL" id="CPR14209.1"/>
    </source>
</evidence>
<accession>A0A0G4JQL2</accession>
<dbReference type="InterPro" id="IPR043429">
    <property type="entry name" value="ArtM/GltK/GlnP/TcyL/YhdX-like"/>
</dbReference>
<name>A0A0G4JQL2_9GAMM</name>
<keyword evidence="8 10" id="KW-1133">Transmembrane helix</keyword>
<dbReference type="EMBL" id="CGIG01000001">
    <property type="protein sequence ID" value="CPR14209.1"/>
    <property type="molecule type" value="Genomic_DNA"/>
</dbReference>
<dbReference type="STRING" id="1109412.BN1221_00616"/>
<dbReference type="GO" id="GO:0006865">
    <property type="term" value="P:amino acid transport"/>
    <property type="evidence" value="ECO:0007669"/>
    <property type="project" value="UniProtKB-KW"/>
</dbReference>
<dbReference type="PANTHER" id="PTHR30614:SF47">
    <property type="entry name" value="ABC TRANSPORTER PERMEASE"/>
    <property type="match status" value="1"/>
</dbReference>
<dbReference type="InterPro" id="IPR010065">
    <property type="entry name" value="AA_ABC_transptr_permease_3TM"/>
</dbReference>
<protein>
    <submittedName>
        <fullName evidence="12">Glutamate Aspartate transport system permease protein GltJ (TC 3.A.1.3.4)</fullName>
    </submittedName>
</protein>
<evidence type="ECO:0000256" key="2">
    <source>
        <dbReference type="ARBA" id="ARBA00010072"/>
    </source>
</evidence>
<keyword evidence="3 10" id="KW-0813">Transport</keyword>
<dbReference type="GO" id="GO:0022857">
    <property type="term" value="F:transmembrane transporter activity"/>
    <property type="evidence" value="ECO:0007669"/>
    <property type="project" value="InterPro"/>
</dbReference>
<keyword evidence="7" id="KW-0029">Amino-acid transport</keyword>
<keyword evidence="9 10" id="KW-0472">Membrane</keyword>
<feature type="transmembrane region" description="Helical" evidence="10">
    <location>
        <begin position="59"/>
        <end position="81"/>
    </location>
</feature>
<feature type="transmembrane region" description="Helical" evidence="10">
    <location>
        <begin position="18"/>
        <end position="47"/>
    </location>
</feature>
<organism evidence="12 13">
    <name type="scientific">Brenneria goodwinii</name>
    <dbReference type="NCBI Taxonomy" id="1109412"/>
    <lineage>
        <taxon>Bacteria</taxon>
        <taxon>Pseudomonadati</taxon>
        <taxon>Pseudomonadota</taxon>
        <taxon>Gammaproteobacteria</taxon>
        <taxon>Enterobacterales</taxon>
        <taxon>Pectobacteriaceae</taxon>
        <taxon>Brenneria</taxon>
    </lineage>
</organism>
<feature type="transmembrane region" description="Helical" evidence="10">
    <location>
        <begin position="101"/>
        <end position="117"/>
    </location>
</feature>
<dbReference type="InterPro" id="IPR000515">
    <property type="entry name" value="MetI-like"/>
</dbReference>
<comment type="subcellular location">
    <subcellularLocation>
        <location evidence="1">Cell inner membrane</location>
        <topology evidence="1">Multi-pass membrane protein</topology>
    </subcellularLocation>
    <subcellularLocation>
        <location evidence="10">Cell membrane</location>
        <topology evidence="10">Multi-pass membrane protein</topology>
    </subcellularLocation>
</comment>
<evidence type="ECO:0000256" key="10">
    <source>
        <dbReference type="RuleBase" id="RU363032"/>
    </source>
</evidence>
<comment type="similarity">
    <text evidence="2">Belongs to the binding-protein-dependent transport system permease family. HisMQ subfamily.</text>
</comment>
<keyword evidence="4" id="KW-1003">Cell membrane</keyword>